<comment type="caution">
    <text evidence="7">The sequence shown here is derived from an EMBL/GenBank/DDBJ whole genome shotgun (WGS) entry which is preliminary data.</text>
</comment>
<feature type="transmembrane region" description="Helical" evidence="5">
    <location>
        <begin position="135"/>
        <end position="153"/>
    </location>
</feature>
<dbReference type="GO" id="GO:0003954">
    <property type="term" value="F:NADH dehydrogenase activity"/>
    <property type="evidence" value="ECO:0007669"/>
    <property type="project" value="TreeGrafter"/>
</dbReference>
<dbReference type="GO" id="GO:0016020">
    <property type="term" value="C:membrane"/>
    <property type="evidence" value="ECO:0007669"/>
    <property type="project" value="UniProtKB-SubCell"/>
</dbReference>
<dbReference type="PRINTS" id="PR01434">
    <property type="entry name" value="NADHDHGNASE5"/>
</dbReference>
<accession>A0AAD2HFC6</accession>
<feature type="transmembrane region" description="Helical" evidence="5">
    <location>
        <begin position="36"/>
        <end position="57"/>
    </location>
</feature>
<dbReference type="EMBL" id="CAVNYO010000195">
    <property type="protein sequence ID" value="CAK5273047.1"/>
    <property type="molecule type" value="Genomic_DNA"/>
</dbReference>
<name>A0AAD2HFC6_9AGAR</name>
<sequence>EAPTPVSALLHAATLVTAGIYLLLRSSPILEYSPTALLILTFIGSTTAFVAASSGLVQNDLKRIVAFSTISQLGYMMMAVGLSQYNVALFHVVNHSFFKALLFLASGSIIHAVADQQDVRKMGGLIKFLPVTYSLLMVGTISLMALPFVSGYYSKDLILELAYSKYSFSGTYAFVLGSLTAFLTAFYSFRLISLVFLTSPNGGKLTYLNS</sequence>
<evidence type="ECO:0000256" key="5">
    <source>
        <dbReference type="SAM" id="Phobius"/>
    </source>
</evidence>
<dbReference type="GO" id="GO:0015990">
    <property type="term" value="P:electron transport coupled proton transport"/>
    <property type="evidence" value="ECO:0007669"/>
    <property type="project" value="TreeGrafter"/>
</dbReference>
<feature type="non-terminal residue" evidence="7">
    <location>
        <position position="210"/>
    </location>
</feature>
<keyword evidence="8" id="KW-1185">Reference proteome</keyword>
<keyword evidence="3 5" id="KW-1133">Transmembrane helix</keyword>
<feature type="transmembrane region" description="Helical" evidence="5">
    <location>
        <begin position="64"/>
        <end position="85"/>
    </location>
</feature>
<dbReference type="InterPro" id="IPR001750">
    <property type="entry name" value="ND/Mrp_TM"/>
</dbReference>
<keyword evidence="2 5" id="KW-0812">Transmembrane</keyword>
<dbReference type="AlphaFoldDB" id="A0AAD2HFC6"/>
<feature type="transmembrane region" description="Helical" evidence="5">
    <location>
        <begin position="7"/>
        <end position="24"/>
    </location>
</feature>
<gene>
    <name evidence="7" type="ORF">MYCIT1_LOCUS19161</name>
</gene>
<feature type="transmembrane region" description="Helical" evidence="5">
    <location>
        <begin position="97"/>
        <end position="114"/>
    </location>
</feature>
<reference evidence="7" key="1">
    <citation type="submission" date="2023-11" db="EMBL/GenBank/DDBJ databases">
        <authorList>
            <person name="De Vega J J."/>
            <person name="De Vega J J."/>
        </authorList>
    </citation>
    <scope>NUCLEOTIDE SEQUENCE</scope>
</reference>
<dbReference type="Pfam" id="PF00361">
    <property type="entry name" value="Proton_antipo_M"/>
    <property type="match status" value="1"/>
</dbReference>
<comment type="subcellular location">
    <subcellularLocation>
        <location evidence="1">Membrane</location>
        <topology evidence="1">Multi-pass membrane protein</topology>
    </subcellularLocation>
</comment>
<dbReference type="GO" id="GO:0008137">
    <property type="term" value="F:NADH dehydrogenase (ubiquinone) activity"/>
    <property type="evidence" value="ECO:0007669"/>
    <property type="project" value="InterPro"/>
</dbReference>
<evidence type="ECO:0000259" key="6">
    <source>
        <dbReference type="Pfam" id="PF00361"/>
    </source>
</evidence>
<evidence type="ECO:0000256" key="1">
    <source>
        <dbReference type="ARBA" id="ARBA00004141"/>
    </source>
</evidence>
<dbReference type="PANTHER" id="PTHR42829:SF2">
    <property type="entry name" value="NADH-UBIQUINONE OXIDOREDUCTASE CHAIN 5"/>
    <property type="match status" value="1"/>
</dbReference>
<evidence type="ECO:0000313" key="8">
    <source>
        <dbReference type="Proteomes" id="UP001295794"/>
    </source>
</evidence>
<dbReference type="PANTHER" id="PTHR42829">
    <property type="entry name" value="NADH-UBIQUINONE OXIDOREDUCTASE CHAIN 5"/>
    <property type="match status" value="1"/>
</dbReference>
<feature type="transmembrane region" description="Helical" evidence="5">
    <location>
        <begin position="173"/>
        <end position="197"/>
    </location>
</feature>
<dbReference type="InterPro" id="IPR003945">
    <property type="entry name" value="NU5C-like"/>
</dbReference>
<evidence type="ECO:0000256" key="3">
    <source>
        <dbReference type="ARBA" id="ARBA00022989"/>
    </source>
</evidence>
<proteinExistence type="predicted"/>
<organism evidence="7 8">
    <name type="scientific">Mycena citricolor</name>
    <dbReference type="NCBI Taxonomy" id="2018698"/>
    <lineage>
        <taxon>Eukaryota</taxon>
        <taxon>Fungi</taxon>
        <taxon>Dikarya</taxon>
        <taxon>Basidiomycota</taxon>
        <taxon>Agaricomycotina</taxon>
        <taxon>Agaricomycetes</taxon>
        <taxon>Agaricomycetidae</taxon>
        <taxon>Agaricales</taxon>
        <taxon>Marasmiineae</taxon>
        <taxon>Mycenaceae</taxon>
        <taxon>Mycena</taxon>
    </lineage>
</organism>
<dbReference type="Proteomes" id="UP001295794">
    <property type="component" value="Unassembled WGS sequence"/>
</dbReference>
<evidence type="ECO:0000256" key="4">
    <source>
        <dbReference type="ARBA" id="ARBA00023136"/>
    </source>
</evidence>
<feature type="domain" description="NADH:quinone oxidoreductase/Mrp antiporter transmembrane" evidence="6">
    <location>
        <begin position="1"/>
        <end position="178"/>
    </location>
</feature>
<evidence type="ECO:0000256" key="2">
    <source>
        <dbReference type="ARBA" id="ARBA00022692"/>
    </source>
</evidence>
<protein>
    <recommendedName>
        <fullName evidence="6">NADH:quinone oxidoreductase/Mrp antiporter transmembrane domain-containing protein</fullName>
    </recommendedName>
</protein>
<feature type="non-terminal residue" evidence="7">
    <location>
        <position position="1"/>
    </location>
</feature>
<keyword evidence="4 5" id="KW-0472">Membrane</keyword>
<evidence type="ECO:0000313" key="7">
    <source>
        <dbReference type="EMBL" id="CAK5273047.1"/>
    </source>
</evidence>
<dbReference type="GO" id="GO:0042773">
    <property type="term" value="P:ATP synthesis coupled electron transport"/>
    <property type="evidence" value="ECO:0007669"/>
    <property type="project" value="InterPro"/>
</dbReference>